<protein>
    <recommendedName>
        <fullName evidence="4">Ribosomal lysine N-methyltransferase 4</fullName>
        <ecNumber evidence="4">2.1.1.-</ecNumber>
    </recommendedName>
</protein>
<feature type="compositionally biased region" description="Basic and acidic residues" evidence="5">
    <location>
        <begin position="487"/>
        <end position="507"/>
    </location>
</feature>
<dbReference type="HOGENOM" id="CLU_017135_0_0_1"/>
<keyword evidence="2 4" id="KW-0808">Transferase</keyword>
<name>A0A0D2I0G9_CLAB1</name>
<keyword evidence="1 4" id="KW-0489">Methyltransferase</keyword>
<dbReference type="Gene3D" id="3.90.1410.10">
    <property type="entry name" value="set domain protein methyltransferase, domain 1"/>
    <property type="match status" value="1"/>
</dbReference>
<dbReference type="PIRSF" id="PIRSF011771">
    <property type="entry name" value="RMS1_SET"/>
    <property type="match status" value="1"/>
</dbReference>
<evidence type="ECO:0000313" key="7">
    <source>
        <dbReference type="EMBL" id="KIW90359.1"/>
    </source>
</evidence>
<dbReference type="AlphaFoldDB" id="A0A0D2I0G9"/>
<dbReference type="RefSeq" id="XP_016617028.1">
    <property type="nucleotide sequence ID" value="XM_016766730.1"/>
</dbReference>
<dbReference type="GO" id="GO:0032259">
    <property type="term" value="P:methylation"/>
    <property type="evidence" value="ECO:0007669"/>
    <property type="project" value="UniProtKB-KW"/>
</dbReference>
<keyword evidence="8" id="KW-1185">Reference proteome</keyword>
<keyword evidence="3 4" id="KW-0949">S-adenosyl-L-methionine</keyword>
<feature type="region of interest" description="Disordered" evidence="5">
    <location>
        <begin position="205"/>
        <end position="225"/>
    </location>
</feature>
<dbReference type="Pfam" id="PF00856">
    <property type="entry name" value="SET"/>
    <property type="match status" value="1"/>
</dbReference>
<comment type="function">
    <text evidence="4">S-adenosyl-L-methionine-dependent protein-lysine N-methyltransferase that monomethylates 60S ribosomal protein L42.</text>
</comment>
<evidence type="ECO:0000256" key="5">
    <source>
        <dbReference type="SAM" id="MobiDB-lite"/>
    </source>
</evidence>
<dbReference type="InterPro" id="IPR001214">
    <property type="entry name" value="SET_dom"/>
</dbReference>
<dbReference type="OrthoDB" id="341421at2759"/>
<dbReference type="InterPro" id="IPR015353">
    <property type="entry name" value="Rubisco_LSMT_subst-bd"/>
</dbReference>
<comment type="subcellular location">
    <subcellularLocation>
        <location evidence="4">Nucleus</location>
    </subcellularLocation>
</comment>
<evidence type="ECO:0000259" key="6">
    <source>
        <dbReference type="PROSITE" id="PS50280"/>
    </source>
</evidence>
<dbReference type="GO" id="GO:0016279">
    <property type="term" value="F:protein-lysine N-methyltransferase activity"/>
    <property type="evidence" value="ECO:0007669"/>
    <property type="project" value="UniProtKB-UniRule"/>
</dbReference>
<dbReference type="PANTHER" id="PTHR13271:SF34">
    <property type="entry name" value="N-LYSINE METHYLTRANSFERASE SETD6"/>
    <property type="match status" value="1"/>
</dbReference>
<dbReference type="EC" id="2.1.1.-" evidence="4"/>
<dbReference type="Gene3D" id="3.90.1420.10">
    <property type="entry name" value="Rubisco LSMT, substrate-binding domain"/>
    <property type="match status" value="1"/>
</dbReference>
<dbReference type="PANTHER" id="PTHR13271">
    <property type="entry name" value="UNCHARACTERIZED PUTATIVE METHYLTRANSFERASE"/>
    <property type="match status" value="1"/>
</dbReference>
<evidence type="ECO:0000256" key="4">
    <source>
        <dbReference type="PIRNR" id="PIRNR011771"/>
    </source>
</evidence>
<dbReference type="InterPro" id="IPR036464">
    <property type="entry name" value="Rubisco_LSMT_subst-bd_sf"/>
</dbReference>
<dbReference type="GeneID" id="27701932"/>
<feature type="region of interest" description="Disordered" evidence="5">
    <location>
        <begin position="480"/>
        <end position="507"/>
    </location>
</feature>
<accession>A0A0D2I0G9</accession>
<gene>
    <name evidence="7" type="ORF">Z519_09004</name>
</gene>
<dbReference type="GO" id="GO:0005634">
    <property type="term" value="C:nucleus"/>
    <property type="evidence" value="ECO:0007669"/>
    <property type="project" value="UniProtKB-SubCell"/>
</dbReference>
<dbReference type="SUPFAM" id="SSF81822">
    <property type="entry name" value="RuBisCo LSMT C-terminal, substrate-binding domain"/>
    <property type="match status" value="1"/>
</dbReference>
<evidence type="ECO:0000256" key="2">
    <source>
        <dbReference type="ARBA" id="ARBA00022679"/>
    </source>
</evidence>
<dbReference type="PROSITE" id="PS50280">
    <property type="entry name" value="SET"/>
    <property type="match status" value="1"/>
</dbReference>
<evidence type="ECO:0000256" key="3">
    <source>
        <dbReference type="ARBA" id="ARBA00022691"/>
    </source>
</evidence>
<evidence type="ECO:0000313" key="8">
    <source>
        <dbReference type="Proteomes" id="UP000053789"/>
    </source>
</evidence>
<dbReference type="InterPro" id="IPR011383">
    <property type="entry name" value="N-lys_methylase_SETD6"/>
</dbReference>
<dbReference type="EMBL" id="KN846993">
    <property type="protein sequence ID" value="KIW90359.1"/>
    <property type="molecule type" value="Genomic_DNA"/>
</dbReference>
<sequence length="507" mass="56745">MEDAIEPAERLDFDQATARFVEWFTAADGTRLSPKVQLKDLRSEGAGRGAIAVEDVEEDEELFAIPRSLVLTVTTSSIPPALLEPLSETGAWQPLIVTIIYEYLRKEKSPWHAYFQVLPTKFDSLMFWNAAELDTLQASAVVDKISRSQAEESWKETMIPVMLSHPELFPVPGQSDSARTAELIKLAHIAGSSIMAYAFDIDKDGDKEDASNDSDDEFEEDDEDEPLKGMVPLADMLNADADKNNVRCLLFIRLHYGKLTWVFIQARLFQENDYLIMRSTKQIRAGEQIFNDYGPLPRSDLLRMYGYITDNYAQYDVVEISHDLLLEVAGKKHAKDATWLNRAQQLEEIGIIDDGYAIPRPAAEAGKLEKAIPGQIHMLLRALCTEAIKTPKDTVTIKEAALLQSALTKRLSEYGTSLEADRSVLELLARSEPGNSLIPSGCDEHRYAMALQVRIGEKEILHQLIGLCQAHIAHKNQEITAVSTKRQSSDDSDNKPKKAARKDNTRG</sequence>
<reference evidence="7" key="1">
    <citation type="submission" date="2015-01" db="EMBL/GenBank/DDBJ databases">
        <title>The Genome Sequence of Cladophialophora bantiana CBS 173.52.</title>
        <authorList>
            <consortium name="The Broad Institute Genomics Platform"/>
            <person name="Cuomo C."/>
            <person name="de Hoog S."/>
            <person name="Gorbushina A."/>
            <person name="Stielow B."/>
            <person name="Teixiera M."/>
            <person name="Abouelleil A."/>
            <person name="Chapman S.B."/>
            <person name="Priest M."/>
            <person name="Young S.K."/>
            <person name="Wortman J."/>
            <person name="Nusbaum C."/>
            <person name="Birren B."/>
        </authorList>
    </citation>
    <scope>NUCLEOTIDE SEQUENCE [LARGE SCALE GENOMIC DNA]</scope>
    <source>
        <strain evidence="7">CBS 173.52</strain>
    </source>
</reference>
<dbReference type="Pfam" id="PF09273">
    <property type="entry name" value="Rubis-subs-bind"/>
    <property type="match status" value="1"/>
</dbReference>
<dbReference type="Proteomes" id="UP000053789">
    <property type="component" value="Unassembled WGS sequence"/>
</dbReference>
<dbReference type="SUPFAM" id="SSF82199">
    <property type="entry name" value="SET domain"/>
    <property type="match status" value="1"/>
</dbReference>
<dbReference type="InterPro" id="IPR046341">
    <property type="entry name" value="SET_dom_sf"/>
</dbReference>
<feature type="domain" description="SET" evidence="6">
    <location>
        <begin position="34"/>
        <end position="294"/>
    </location>
</feature>
<proteinExistence type="inferred from homology"/>
<organism evidence="7 8">
    <name type="scientific">Cladophialophora bantiana (strain ATCC 10958 / CBS 173.52 / CDC B-1940 / NIH 8579)</name>
    <name type="common">Xylohypha bantiana</name>
    <dbReference type="NCBI Taxonomy" id="1442370"/>
    <lineage>
        <taxon>Eukaryota</taxon>
        <taxon>Fungi</taxon>
        <taxon>Dikarya</taxon>
        <taxon>Ascomycota</taxon>
        <taxon>Pezizomycotina</taxon>
        <taxon>Eurotiomycetes</taxon>
        <taxon>Chaetothyriomycetidae</taxon>
        <taxon>Chaetothyriales</taxon>
        <taxon>Herpotrichiellaceae</taxon>
        <taxon>Cladophialophora</taxon>
    </lineage>
</organism>
<feature type="compositionally biased region" description="Acidic residues" evidence="5">
    <location>
        <begin position="211"/>
        <end position="225"/>
    </location>
</feature>
<evidence type="ECO:0000256" key="1">
    <source>
        <dbReference type="ARBA" id="ARBA00022603"/>
    </source>
</evidence>
<dbReference type="InterPro" id="IPR050600">
    <property type="entry name" value="SETD3_SETD6_MTase"/>
</dbReference>
<keyword evidence="4" id="KW-0539">Nucleus</keyword>
<comment type="similarity">
    <text evidence="4">Belongs to the class V-like SAM-binding methyltransferase superfamily. Histone-lysine methyltransferase family. SETD6 subfamily.</text>
</comment>